<dbReference type="AlphaFoldDB" id="A0A081P7G7"/>
<feature type="compositionally biased region" description="Acidic residues" evidence="1">
    <location>
        <begin position="81"/>
        <end position="90"/>
    </location>
</feature>
<accession>A0A081P7G7</accession>
<dbReference type="EMBL" id="JNVM01000006">
    <property type="protein sequence ID" value="KEQ26640.1"/>
    <property type="molecule type" value="Genomic_DNA"/>
</dbReference>
<evidence type="ECO:0000256" key="1">
    <source>
        <dbReference type="SAM" id="MobiDB-lite"/>
    </source>
</evidence>
<protein>
    <recommendedName>
        <fullName evidence="4">DUF2515 domain-containing protein</fullName>
    </recommendedName>
</protein>
<evidence type="ECO:0008006" key="4">
    <source>
        <dbReference type="Google" id="ProtNLM"/>
    </source>
</evidence>
<dbReference type="eggNOG" id="ENOG502Z80Z">
    <property type="taxonomic scope" value="Bacteria"/>
</dbReference>
<feature type="region of interest" description="Disordered" evidence="1">
    <location>
        <begin position="71"/>
        <end position="90"/>
    </location>
</feature>
<dbReference type="RefSeq" id="WP_036679502.1">
    <property type="nucleotide sequence ID" value="NZ_JNVM01000006.1"/>
</dbReference>
<evidence type="ECO:0000313" key="2">
    <source>
        <dbReference type="EMBL" id="KEQ26640.1"/>
    </source>
</evidence>
<dbReference type="InterPro" id="IPR019658">
    <property type="entry name" value="DUF2515"/>
</dbReference>
<organism evidence="2 3">
    <name type="scientific">Paenibacillus tyrfis</name>
    <dbReference type="NCBI Taxonomy" id="1501230"/>
    <lineage>
        <taxon>Bacteria</taxon>
        <taxon>Bacillati</taxon>
        <taxon>Bacillota</taxon>
        <taxon>Bacilli</taxon>
        <taxon>Bacillales</taxon>
        <taxon>Paenibacillaceae</taxon>
        <taxon>Paenibacillus</taxon>
    </lineage>
</organism>
<keyword evidence="3" id="KW-1185">Reference proteome</keyword>
<gene>
    <name evidence="2" type="ORF">ET33_32890</name>
</gene>
<dbReference type="Pfam" id="PF10720">
    <property type="entry name" value="DUF2515"/>
    <property type="match status" value="1"/>
</dbReference>
<name>A0A081P7G7_9BACL</name>
<proteinExistence type="predicted"/>
<evidence type="ECO:0000313" key="3">
    <source>
        <dbReference type="Proteomes" id="UP000028123"/>
    </source>
</evidence>
<reference evidence="2 3" key="1">
    <citation type="submission" date="2014-06" db="EMBL/GenBank/DDBJ databases">
        <title>Draft genome sequence of Paenibacillus sp. MSt1.</title>
        <authorList>
            <person name="Aw Y.K."/>
            <person name="Ong K.S."/>
            <person name="Gan H.M."/>
            <person name="Lee S.M."/>
        </authorList>
    </citation>
    <scope>NUCLEOTIDE SEQUENCE [LARGE SCALE GENOMIC DNA]</scope>
    <source>
        <strain evidence="2 3">MSt1</strain>
    </source>
</reference>
<dbReference type="Proteomes" id="UP000028123">
    <property type="component" value="Unassembled WGS sequence"/>
</dbReference>
<sequence length="429" mass="49414">MNRGKYRWNGIDLLHKLADLPQEAVEWVKGKAQTLAHEKKLLAAAHRIPIDPLSVEALRKRLQWKLALQEGNAEPAKEAPETEPEAKEEEQELLERILRERDVHIRNNVTRTAAYLHMYREHPELHWALLAHMVSRNGGWSMTDLRGDLLPFLLNEEQCENVFAFLERANALIFRDAYPQLLLYRASLQMKRPLFHLLPRLGVSRFMRPVWDRFWVERESGLLTVALIVNEQHYIEERVVRHPSFQSTVLDTLFFQTQTLLQLNQVLLPYVQGDRIRLAGLILENFSSVRERIEVGKKLYAILFGIRAVAEGAQAFACGRRHSGSRADYWPHLFAPVRKEPPRPRGQLLERLDGCKLRPGAAPLYSPALTDVWKDRDVEPPIPGDWFCDLSVLDYFTEISAPFSFEMTQDCGIGLKKIELAVLAGDLIV</sequence>
<dbReference type="OrthoDB" id="2690514at2"/>
<comment type="caution">
    <text evidence="2">The sequence shown here is derived from an EMBL/GenBank/DDBJ whole genome shotgun (WGS) entry which is preliminary data.</text>
</comment>